<name>A0A9Q0M3F5_BLOTA</name>
<evidence type="ECO:0000313" key="2">
    <source>
        <dbReference type="EMBL" id="KAJ6218581.1"/>
    </source>
</evidence>
<dbReference type="SUPFAM" id="SSF55418">
    <property type="entry name" value="eIF4e-like"/>
    <property type="match status" value="1"/>
</dbReference>
<dbReference type="GO" id="GO:0003743">
    <property type="term" value="F:translation initiation factor activity"/>
    <property type="evidence" value="ECO:0007669"/>
    <property type="project" value="UniProtKB-KW"/>
</dbReference>
<dbReference type="InterPro" id="IPR023398">
    <property type="entry name" value="TIF_eIF4e-like"/>
</dbReference>
<keyword evidence="1" id="KW-0694">RNA-binding</keyword>
<comment type="similarity">
    <text evidence="1">Belongs to the eukaryotic initiation factor 4E family.</text>
</comment>
<proteinExistence type="inferred from homology"/>
<keyword evidence="3" id="KW-1185">Reference proteome</keyword>
<feature type="non-terminal residue" evidence="2">
    <location>
        <position position="1"/>
    </location>
</feature>
<dbReference type="AlphaFoldDB" id="A0A9Q0M3F5"/>
<evidence type="ECO:0000256" key="1">
    <source>
        <dbReference type="RuleBase" id="RU004374"/>
    </source>
</evidence>
<comment type="caution">
    <text evidence="2">The sequence shown here is derived from an EMBL/GenBank/DDBJ whole genome shotgun (WGS) entry which is preliminary data.</text>
</comment>
<keyword evidence="1" id="KW-0648">Protein biosynthesis</keyword>
<evidence type="ECO:0000313" key="3">
    <source>
        <dbReference type="Proteomes" id="UP001142055"/>
    </source>
</evidence>
<protein>
    <submittedName>
        <fullName evidence="2">Uncharacterized protein</fullName>
    </submittedName>
</protein>
<dbReference type="GO" id="GO:0016281">
    <property type="term" value="C:eukaryotic translation initiation factor 4F complex"/>
    <property type="evidence" value="ECO:0007669"/>
    <property type="project" value="TreeGrafter"/>
</dbReference>
<accession>A0A9Q0M3F5</accession>
<dbReference type="PANTHER" id="PTHR11960">
    <property type="entry name" value="EUKARYOTIC TRANSLATION INITIATION FACTOR 4E RELATED"/>
    <property type="match status" value="1"/>
</dbReference>
<dbReference type="Pfam" id="PF01652">
    <property type="entry name" value="IF4E"/>
    <property type="match status" value="1"/>
</dbReference>
<reference evidence="2" key="1">
    <citation type="submission" date="2022-12" db="EMBL/GenBank/DDBJ databases">
        <title>Genome assemblies of Blomia tropicalis.</title>
        <authorList>
            <person name="Cui Y."/>
        </authorList>
    </citation>
    <scope>NUCLEOTIDE SEQUENCE</scope>
    <source>
        <tissue evidence="2">Adult mites</tissue>
    </source>
</reference>
<dbReference type="InterPro" id="IPR001040">
    <property type="entry name" value="TIF_eIF_4E"/>
</dbReference>
<dbReference type="Proteomes" id="UP001142055">
    <property type="component" value="Chromosome 3"/>
</dbReference>
<keyword evidence="1" id="KW-0396">Initiation factor</keyword>
<gene>
    <name evidence="2" type="ORF">RDWZM_009738</name>
</gene>
<dbReference type="Gene3D" id="3.30.760.10">
    <property type="entry name" value="RNA Cap, Translation Initiation Factor Eif4e"/>
    <property type="match status" value="1"/>
</dbReference>
<sequence>MATSKFSRFFTQKSSDIKKLDEHRSLSNKSIRSKVDKLSSVRLFQFDEHLECLLRLLQMSGANRSQSPKLLLDDETMQEIRTHYVKLVKQQFKSISTWKSSEHNDSIDSTIASIIDDIVYIQKRLETKTLGIQFESIGGVGGDENKVLPNRNTRQREQYWQFWFWRSDQRYPKWDFGLQKLGRVVKNCSEMKKLLNQLVDIHEVAIPSDYSMFCANIKPKWEDVANKDGGSWIIELERNSTDVALIQSIWLRLLELAFDTSDQHCHPTDQMIDFASARDHIRGLKISMRFKSYQISVWTTNFVDFEIGLSI</sequence>
<dbReference type="EMBL" id="JAPWDV010000003">
    <property type="protein sequence ID" value="KAJ6218581.1"/>
    <property type="molecule type" value="Genomic_DNA"/>
</dbReference>
<dbReference type="GO" id="GO:0000340">
    <property type="term" value="F:RNA 7-methylguanosine cap binding"/>
    <property type="evidence" value="ECO:0007669"/>
    <property type="project" value="TreeGrafter"/>
</dbReference>
<organism evidence="2 3">
    <name type="scientific">Blomia tropicalis</name>
    <name type="common">Mite</name>
    <dbReference type="NCBI Taxonomy" id="40697"/>
    <lineage>
        <taxon>Eukaryota</taxon>
        <taxon>Metazoa</taxon>
        <taxon>Ecdysozoa</taxon>
        <taxon>Arthropoda</taxon>
        <taxon>Chelicerata</taxon>
        <taxon>Arachnida</taxon>
        <taxon>Acari</taxon>
        <taxon>Acariformes</taxon>
        <taxon>Sarcoptiformes</taxon>
        <taxon>Astigmata</taxon>
        <taxon>Glycyphagoidea</taxon>
        <taxon>Echimyopodidae</taxon>
        <taxon>Blomia</taxon>
    </lineage>
</organism>